<protein>
    <submittedName>
        <fullName evidence="1">Uncharacterized protein</fullName>
    </submittedName>
</protein>
<accession>A0A5E4SXI9</accession>
<keyword evidence="2" id="KW-1185">Reference proteome</keyword>
<gene>
    <name evidence="1" type="ORF">PCO31111_01084</name>
</gene>
<evidence type="ECO:0000313" key="1">
    <source>
        <dbReference type="EMBL" id="VVD80357.1"/>
    </source>
</evidence>
<evidence type="ECO:0000313" key="2">
    <source>
        <dbReference type="Proteomes" id="UP000383971"/>
    </source>
</evidence>
<organism evidence="1 2">
    <name type="scientific">Pandoraea communis</name>
    <dbReference type="NCBI Taxonomy" id="2508297"/>
    <lineage>
        <taxon>Bacteria</taxon>
        <taxon>Pseudomonadati</taxon>
        <taxon>Pseudomonadota</taxon>
        <taxon>Betaproteobacteria</taxon>
        <taxon>Burkholderiales</taxon>
        <taxon>Burkholderiaceae</taxon>
        <taxon>Pandoraea</taxon>
    </lineage>
</organism>
<sequence>MNLRLRYGVAAALKAKQVWDASRAYAVSEVERCQAELDKVSGTNTASLEG</sequence>
<dbReference type="RefSeq" id="WP_174977104.1">
    <property type="nucleotide sequence ID" value="NZ_CABPSE010000002.1"/>
</dbReference>
<reference evidence="1 2" key="1">
    <citation type="submission" date="2019-08" db="EMBL/GenBank/DDBJ databases">
        <authorList>
            <person name="Peeters C."/>
        </authorList>
    </citation>
    <scope>NUCLEOTIDE SEQUENCE [LARGE SCALE GENOMIC DNA]</scope>
    <source>
        <strain evidence="1 2">LMG 31111</strain>
    </source>
</reference>
<name>A0A5E4SXI9_9BURK</name>
<proteinExistence type="predicted"/>
<dbReference type="AlphaFoldDB" id="A0A5E4SXI9"/>
<dbReference type="EMBL" id="CABPSE010000002">
    <property type="protein sequence ID" value="VVD80357.1"/>
    <property type="molecule type" value="Genomic_DNA"/>
</dbReference>
<dbReference type="Proteomes" id="UP000383971">
    <property type="component" value="Unassembled WGS sequence"/>
</dbReference>